<evidence type="ECO:0000313" key="2">
    <source>
        <dbReference type="EMBL" id="SPC85931.1"/>
    </source>
</evidence>
<evidence type="ECO:0000256" key="1">
    <source>
        <dbReference type="SAM" id="MobiDB-lite"/>
    </source>
</evidence>
<accession>A0A2N9FG95</accession>
<feature type="compositionally biased region" description="Polar residues" evidence="1">
    <location>
        <begin position="415"/>
        <end position="424"/>
    </location>
</feature>
<dbReference type="AlphaFoldDB" id="A0A2N9FG95"/>
<protein>
    <submittedName>
        <fullName evidence="2">Uncharacterized protein</fullName>
    </submittedName>
</protein>
<proteinExistence type="predicted"/>
<feature type="region of interest" description="Disordered" evidence="1">
    <location>
        <begin position="415"/>
        <end position="436"/>
    </location>
</feature>
<gene>
    <name evidence="2" type="ORF">FSB_LOCUS13813</name>
</gene>
<organism evidence="2">
    <name type="scientific">Fagus sylvatica</name>
    <name type="common">Beechnut</name>
    <dbReference type="NCBI Taxonomy" id="28930"/>
    <lineage>
        <taxon>Eukaryota</taxon>
        <taxon>Viridiplantae</taxon>
        <taxon>Streptophyta</taxon>
        <taxon>Embryophyta</taxon>
        <taxon>Tracheophyta</taxon>
        <taxon>Spermatophyta</taxon>
        <taxon>Magnoliopsida</taxon>
        <taxon>eudicotyledons</taxon>
        <taxon>Gunneridae</taxon>
        <taxon>Pentapetalae</taxon>
        <taxon>rosids</taxon>
        <taxon>fabids</taxon>
        <taxon>Fagales</taxon>
        <taxon>Fagaceae</taxon>
        <taxon>Fagus</taxon>
    </lineage>
</organism>
<reference evidence="2" key="1">
    <citation type="submission" date="2018-02" db="EMBL/GenBank/DDBJ databases">
        <authorList>
            <person name="Cohen D.B."/>
            <person name="Kent A.D."/>
        </authorList>
    </citation>
    <scope>NUCLEOTIDE SEQUENCE</scope>
</reference>
<dbReference type="EMBL" id="OIVN01000813">
    <property type="protein sequence ID" value="SPC85931.1"/>
    <property type="molecule type" value="Genomic_DNA"/>
</dbReference>
<name>A0A2N9FG95_FAGSY</name>
<sequence length="436" mass="48588">MGIIRQSMAADGTNWSVVLSEELPEGLSSLGRENEEMSYETTTSTCAPSRPPRVYKRWSVYSYVFRFNADSLKRIRSRYQIPGDVILRIPNLDERACSHAKDVAFYESTMTTGLRFPIQPFIRELLDFLSLASGQVASNGWRVIISSMVMWRESSNGLDDITMEEFLYCFEPSQIATSPGFWTFRNRDNSVKLVEGLPSSNRGWKDGHFFVCAALTCPALSQLDLLFRHSFSPEPSAVTLIQVNKKRLATMKINKNKLKNMVEKGAPVVTTGSKRKKISDEKIAMVQATDGGSTICQSHGLAAKRAEAAITELDFEEYANAHTKNISKLMVHSLKRESLNRAVFELGKEKGDAFTELEKAKVDLSTKDGDIKATVGARDNAVKEISISWARLRVPGWRLCQSIKLLRLLKTTTFDSSTPASRRTGNGGDQADDATS</sequence>